<reference evidence="3" key="1">
    <citation type="journal article" date="2023" name="Mol. Phylogenet. Evol.">
        <title>Genome-scale phylogeny and comparative genomics of the fungal order Sordariales.</title>
        <authorList>
            <person name="Hensen N."/>
            <person name="Bonometti L."/>
            <person name="Westerberg I."/>
            <person name="Brannstrom I.O."/>
            <person name="Guillou S."/>
            <person name="Cros-Aarteil S."/>
            <person name="Calhoun S."/>
            <person name="Haridas S."/>
            <person name="Kuo A."/>
            <person name="Mondo S."/>
            <person name="Pangilinan J."/>
            <person name="Riley R."/>
            <person name="LaButti K."/>
            <person name="Andreopoulos B."/>
            <person name="Lipzen A."/>
            <person name="Chen C."/>
            <person name="Yan M."/>
            <person name="Daum C."/>
            <person name="Ng V."/>
            <person name="Clum A."/>
            <person name="Steindorff A."/>
            <person name="Ohm R.A."/>
            <person name="Martin F."/>
            <person name="Silar P."/>
            <person name="Natvig D.O."/>
            <person name="Lalanne C."/>
            <person name="Gautier V."/>
            <person name="Ament-Velasquez S.L."/>
            <person name="Kruys A."/>
            <person name="Hutchinson M.I."/>
            <person name="Powell A.J."/>
            <person name="Barry K."/>
            <person name="Miller A.N."/>
            <person name="Grigoriev I.V."/>
            <person name="Debuchy R."/>
            <person name="Gladieux P."/>
            <person name="Hiltunen Thoren M."/>
            <person name="Johannesson H."/>
        </authorList>
    </citation>
    <scope>NUCLEOTIDE SEQUENCE</scope>
    <source>
        <strain evidence="3">CBS 990.96</strain>
    </source>
</reference>
<organism evidence="3 4">
    <name type="scientific">Podospora fimiseda</name>
    <dbReference type="NCBI Taxonomy" id="252190"/>
    <lineage>
        <taxon>Eukaryota</taxon>
        <taxon>Fungi</taxon>
        <taxon>Dikarya</taxon>
        <taxon>Ascomycota</taxon>
        <taxon>Pezizomycotina</taxon>
        <taxon>Sordariomycetes</taxon>
        <taxon>Sordariomycetidae</taxon>
        <taxon>Sordariales</taxon>
        <taxon>Podosporaceae</taxon>
        <taxon>Podospora</taxon>
    </lineage>
</organism>
<evidence type="ECO:0000256" key="2">
    <source>
        <dbReference type="SAM" id="SignalP"/>
    </source>
</evidence>
<feature type="region of interest" description="Disordered" evidence="1">
    <location>
        <begin position="154"/>
        <end position="173"/>
    </location>
</feature>
<sequence>MHTFIIALISLSVTALSNVPAGADVHEDNGQVTINPDPTANDTVPPDLPITATIFSGVPGPSKCRGKVVLRLEISPPTTNETGQIQGERKCWNMLQPVGCGNFVASKQAGCEARLFSEPNCQMYLNTAVFIPELRAVGGWWRSMDVKCGIPPPDPETLGEPPLQGGLIRNKTV</sequence>
<dbReference type="Proteomes" id="UP001301958">
    <property type="component" value="Unassembled WGS sequence"/>
</dbReference>
<reference evidence="3" key="2">
    <citation type="submission" date="2023-05" db="EMBL/GenBank/DDBJ databases">
        <authorList>
            <consortium name="Lawrence Berkeley National Laboratory"/>
            <person name="Steindorff A."/>
            <person name="Hensen N."/>
            <person name="Bonometti L."/>
            <person name="Westerberg I."/>
            <person name="Brannstrom I.O."/>
            <person name="Guillou S."/>
            <person name="Cros-Aarteil S."/>
            <person name="Calhoun S."/>
            <person name="Haridas S."/>
            <person name="Kuo A."/>
            <person name="Mondo S."/>
            <person name="Pangilinan J."/>
            <person name="Riley R."/>
            <person name="Labutti K."/>
            <person name="Andreopoulos B."/>
            <person name="Lipzen A."/>
            <person name="Chen C."/>
            <person name="Yanf M."/>
            <person name="Daum C."/>
            <person name="Ng V."/>
            <person name="Clum A."/>
            <person name="Ohm R."/>
            <person name="Martin F."/>
            <person name="Silar P."/>
            <person name="Natvig D."/>
            <person name="Lalanne C."/>
            <person name="Gautier V."/>
            <person name="Ament-Velasquez S.L."/>
            <person name="Kruys A."/>
            <person name="Hutchinson M.I."/>
            <person name="Powell A.J."/>
            <person name="Barry K."/>
            <person name="Miller A.N."/>
            <person name="Grigoriev I.V."/>
            <person name="Debuchy R."/>
            <person name="Gladieux P."/>
            <person name="Thoren M.H."/>
            <person name="Johannesson H."/>
        </authorList>
    </citation>
    <scope>NUCLEOTIDE SEQUENCE</scope>
    <source>
        <strain evidence="3">CBS 990.96</strain>
    </source>
</reference>
<feature type="chain" id="PRO_5042910309" evidence="2">
    <location>
        <begin position="18"/>
        <end position="173"/>
    </location>
</feature>
<dbReference type="EMBL" id="MU865595">
    <property type="protein sequence ID" value="KAK4221038.1"/>
    <property type="molecule type" value="Genomic_DNA"/>
</dbReference>
<evidence type="ECO:0000256" key="1">
    <source>
        <dbReference type="SAM" id="MobiDB-lite"/>
    </source>
</evidence>
<dbReference type="AlphaFoldDB" id="A0AAN6YMC8"/>
<name>A0AAN6YMC8_9PEZI</name>
<evidence type="ECO:0000313" key="4">
    <source>
        <dbReference type="Proteomes" id="UP001301958"/>
    </source>
</evidence>
<comment type="caution">
    <text evidence="3">The sequence shown here is derived from an EMBL/GenBank/DDBJ whole genome shotgun (WGS) entry which is preliminary data.</text>
</comment>
<proteinExistence type="predicted"/>
<accession>A0AAN6YMC8</accession>
<keyword evidence="2" id="KW-0732">Signal</keyword>
<evidence type="ECO:0000313" key="3">
    <source>
        <dbReference type="EMBL" id="KAK4221038.1"/>
    </source>
</evidence>
<gene>
    <name evidence="3" type="ORF">QBC38DRAFT_149867</name>
</gene>
<protein>
    <submittedName>
        <fullName evidence="3">Uncharacterized protein</fullName>
    </submittedName>
</protein>
<keyword evidence="4" id="KW-1185">Reference proteome</keyword>
<feature type="signal peptide" evidence="2">
    <location>
        <begin position="1"/>
        <end position="17"/>
    </location>
</feature>